<reference evidence="2" key="1">
    <citation type="journal article" date="2019" name="Int. J. Syst. Evol. Microbiol.">
        <title>The Global Catalogue of Microorganisms (GCM) 10K type strain sequencing project: providing services to taxonomists for standard genome sequencing and annotation.</title>
        <authorList>
            <consortium name="The Broad Institute Genomics Platform"/>
            <consortium name="The Broad Institute Genome Sequencing Center for Infectious Disease"/>
            <person name="Wu L."/>
            <person name="Ma J."/>
        </authorList>
    </citation>
    <scope>NUCLEOTIDE SEQUENCE [LARGE SCALE GENOMIC DNA]</scope>
    <source>
        <strain evidence="2">KCTC 42662</strain>
    </source>
</reference>
<comment type="caution">
    <text evidence="1">The sequence shown here is derived from an EMBL/GenBank/DDBJ whole genome shotgun (WGS) entry which is preliminary data.</text>
</comment>
<gene>
    <name evidence="1" type="ORF">ACFSR5_08590</name>
</gene>
<dbReference type="RefSeq" id="WP_380902703.1">
    <property type="nucleotide sequence ID" value="NZ_JBHUEG010000007.1"/>
</dbReference>
<dbReference type="Proteomes" id="UP001597545">
    <property type="component" value="Unassembled WGS sequence"/>
</dbReference>
<protein>
    <recommendedName>
        <fullName evidence="3">Dinitrogenase iron-molybdenum cofactor biosynthesis domain-containing protein</fullName>
    </recommendedName>
</protein>
<evidence type="ECO:0008006" key="3">
    <source>
        <dbReference type="Google" id="ProtNLM"/>
    </source>
</evidence>
<sequence length="140" mass="15383">MKSLKKQVEDEMNKKVLAAMVEVCHEAIESVRRKMLDKAYEDHTGNLNSSTGFIIYLNGKVLHKDFRLSNVGTDKQTGLDAGMETALGVMRETQGWGIVMASGMEYASWVESRGFTVIRGAAAGLESVLASAINRIRTIT</sequence>
<keyword evidence="2" id="KW-1185">Reference proteome</keyword>
<organism evidence="1 2">
    <name type="scientific">Sphingobacterium suaedae</name>
    <dbReference type="NCBI Taxonomy" id="1686402"/>
    <lineage>
        <taxon>Bacteria</taxon>
        <taxon>Pseudomonadati</taxon>
        <taxon>Bacteroidota</taxon>
        <taxon>Sphingobacteriia</taxon>
        <taxon>Sphingobacteriales</taxon>
        <taxon>Sphingobacteriaceae</taxon>
        <taxon>Sphingobacterium</taxon>
    </lineage>
</organism>
<accession>A0ABW5KGG3</accession>
<evidence type="ECO:0000313" key="1">
    <source>
        <dbReference type="EMBL" id="MFD2547699.1"/>
    </source>
</evidence>
<proteinExistence type="predicted"/>
<evidence type="ECO:0000313" key="2">
    <source>
        <dbReference type="Proteomes" id="UP001597545"/>
    </source>
</evidence>
<dbReference type="EMBL" id="JBHULR010000003">
    <property type="protein sequence ID" value="MFD2547699.1"/>
    <property type="molecule type" value="Genomic_DNA"/>
</dbReference>
<name>A0ABW5KGG3_9SPHI</name>